<evidence type="ECO:0000313" key="3">
    <source>
        <dbReference type="EMBL" id="MBM7492366.1"/>
    </source>
</evidence>
<proteinExistence type="predicted"/>
<feature type="transmembrane region" description="Helical" evidence="2">
    <location>
        <begin position="23"/>
        <end position="42"/>
    </location>
</feature>
<dbReference type="EMBL" id="JAFBBP010000001">
    <property type="protein sequence ID" value="MBM7492366.1"/>
    <property type="molecule type" value="Genomic_DNA"/>
</dbReference>
<feature type="compositionally biased region" description="Low complexity" evidence="1">
    <location>
        <begin position="56"/>
        <end position="66"/>
    </location>
</feature>
<keyword evidence="2" id="KW-1133">Transmembrane helix</keyword>
<sequence length="278" mass="29081">MQTDDLLDTGLGSDDHADRRRRIRTTAVGVAIALALVGGIVVSRREPDQATAQGVTATTAATTAAPAEPPAEPAMGWNAAMVGRDDRTITVYATPGDTTCKELLQPQATITEQTDAQVVVAVSGRVVTATDCSTSGLRVPLVVSLQKPLGTRVLRDAASALSPPTFSERELPDLASDKRWSPYSSHCNEGFCQGYNGPNGSTLLAVAGRTVGGGDGRAPAGTMSIGSHRGAITGSPGASWQVRWEVGDLAYSLQLTPSEGEKFSLTQFRTELASLKWS</sequence>
<dbReference type="RefSeq" id="WP_204943256.1">
    <property type="nucleotide sequence ID" value="NZ_JAFBBP010000001.1"/>
</dbReference>
<comment type="caution">
    <text evidence="3">The sequence shown here is derived from an EMBL/GenBank/DDBJ whole genome shotgun (WGS) entry which is preliminary data.</text>
</comment>
<evidence type="ECO:0000256" key="2">
    <source>
        <dbReference type="SAM" id="Phobius"/>
    </source>
</evidence>
<accession>A0ABS2LW04</accession>
<protein>
    <recommendedName>
        <fullName evidence="5">Serine/threonine protein kinase</fullName>
    </recommendedName>
</protein>
<evidence type="ECO:0000313" key="4">
    <source>
        <dbReference type="Proteomes" id="UP000764837"/>
    </source>
</evidence>
<organism evidence="3 4">
    <name type="scientific">Micromonospora luteifusca</name>
    <dbReference type="NCBI Taxonomy" id="709860"/>
    <lineage>
        <taxon>Bacteria</taxon>
        <taxon>Bacillati</taxon>
        <taxon>Actinomycetota</taxon>
        <taxon>Actinomycetes</taxon>
        <taxon>Micromonosporales</taxon>
        <taxon>Micromonosporaceae</taxon>
        <taxon>Micromonospora</taxon>
    </lineage>
</organism>
<keyword evidence="4" id="KW-1185">Reference proteome</keyword>
<reference evidence="3 4" key="1">
    <citation type="submission" date="2021-01" db="EMBL/GenBank/DDBJ databases">
        <title>Sequencing the genomes of 1000 actinobacteria strains.</title>
        <authorList>
            <person name="Klenk H.-P."/>
        </authorList>
    </citation>
    <scope>NUCLEOTIDE SEQUENCE [LARGE SCALE GENOMIC DNA]</scope>
    <source>
        <strain evidence="3 4">DSM 100204</strain>
    </source>
</reference>
<keyword evidence="2" id="KW-0472">Membrane</keyword>
<name>A0ABS2LW04_9ACTN</name>
<feature type="region of interest" description="Disordered" evidence="1">
    <location>
        <begin position="51"/>
        <end position="74"/>
    </location>
</feature>
<evidence type="ECO:0008006" key="5">
    <source>
        <dbReference type="Google" id="ProtNLM"/>
    </source>
</evidence>
<dbReference type="Proteomes" id="UP000764837">
    <property type="component" value="Unassembled WGS sequence"/>
</dbReference>
<gene>
    <name evidence="3" type="ORF">JOD64_003588</name>
</gene>
<evidence type="ECO:0000256" key="1">
    <source>
        <dbReference type="SAM" id="MobiDB-lite"/>
    </source>
</evidence>
<keyword evidence="2" id="KW-0812">Transmembrane</keyword>